<dbReference type="RefSeq" id="WP_332888462.1">
    <property type="nucleotide sequence ID" value="NZ_RHPJ01000002.1"/>
</dbReference>
<evidence type="ECO:0000256" key="4">
    <source>
        <dbReference type="ARBA" id="ARBA00022692"/>
    </source>
</evidence>
<evidence type="ECO:0000256" key="3">
    <source>
        <dbReference type="ARBA" id="ARBA00022475"/>
    </source>
</evidence>
<evidence type="ECO:0000256" key="5">
    <source>
        <dbReference type="ARBA" id="ARBA00022989"/>
    </source>
</evidence>
<feature type="domain" description="ABC transmembrane type-1" evidence="8">
    <location>
        <begin position="88"/>
        <end position="300"/>
    </location>
</feature>
<dbReference type="Proteomes" id="UP000297318">
    <property type="component" value="Unassembled WGS sequence"/>
</dbReference>
<evidence type="ECO:0000256" key="1">
    <source>
        <dbReference type="ARBA" id="ARBA00004651"/>
    </source>
</evidence>
<sequence length="312" mass="34694">MSAGTAERRDAVRPARRSRYSRMEWRNLPTALLFIAPASIGYAVFLLWPTLRGIYLSFTDTTAFNAGELVGLENYQRMFADGVFLDSFRVTLYYVLLNIGLQTVLALVVAVLMHRLTQSLVIRGLLLTPYLVSNVVAAMLFLMLLDYQLGFVNAVIDTLGLDRLMFFGSQDLVIPTIAFVNVWRHLGYTALLIFAGLQTIPDNLYEAGRMDGASELTMFRRLTLPLLRPYLGLVLIVTVIGSFQVFDTVSVATQGGPANASNVIQYYIYEVAFSRSYDFGYASAMSVALLVVLAAVSILQFRLTRANTNDMA</sequence>
<feature type="transmembrane region" description="Helical" evidence="7">
    <location>
        <begin position="226"/>
        <end position="246"/>
    </location>
</feature>
<gene>
    <name evidence="9" type="ORF">SERN_1198</name>
</gene>
<evidence type="ECO:0000256" key="7">
    <source>
        <dbReference type="RuleBase" id="RU363032"/>
    </source>
</evidence>
<dbReference type="InterPro" id="IPR035906">
    <property type="entry name" value="MetI-like_sf"/>
</dbReference>
<evidence type="ECO:0000259" key="8">
    <source>
        <dbReference type="PROSITE" id="PS50928"/>
    </source>
</evidence>
<feature type="transmembrane region" description="Helical" evidence="7">
    <location>
        <begin position="92"/>
        <end position="113"/>
    </location>
</feature>
<dbReference type="SUPFAM" id="SSF161098">
    <property type="entry name" value="MetI-like"/>
    <property type="match status" value="1"/>
</dbReference>
<comment type="subcellular location">
    <subcellularLocation>
        <location evidence="1 7">Cell membrane</location>
        <topology evidence="1 7">Multi-pass membrane protein</topology>
    </subcellularLocation>
</comment>
<feature type="transmembrane region" description="Helical" evidence="7">
    <location>
        <begin position="27"/>
        <end position="48"/>
    </location>
</feature>
<organism evidence="9 10">
    <name type="scientific">Serinibacter arcticus</name>
    <dbReference type="NCBI Taxonomy" id="1655435"/>
    <lineage>
        <taxon>Bacteria</taxon>
        <taxon>Bacillati</taxon>
        <taxon>Actinomycetota</taxon>
        <taxon>Actinomycetes</taxon>
        <taxon>Micrococcales</taxon>
        <taxon>Beutenbergiaceae</taxon>
        <taxon>Serinibacter</taxon>
    </lineage>
</organism>
<keyword evidence="10" id="KW-1185">Reference proteome</keyword>
<dbReference type="InterPro" id="IPR051393">
    <property type="entry name" value="ABC_transporter_permease"/>
</dbReference>
<reference evidence="9 10" key="1">
    <citation type="submission" date="2018-11" db="EMBL/GenBank/DDBJ databases">
        <title>Complete genome sequencing of the Actinobacteria Serinibacter sp. K3-2.</title>
        <authorList>
            <person name="Rakitin A.L."/>
            <person name="Beletsky A.V."/>
            <person name="Mardanov A.V."/>
            <person name="Ravin N.V."/>
            <person name="Gromova A.S."/>
            <person name="Filippova S.N."/>
            <person name="Gal'Chenko V.F."/>
        </authorList>
    </citation>
    <scope>NUCLEOTIDE SEQUENCE [LARGE SCALE GENOMIC DNA]</scope>
    <source>
        <strain evidence="9 10">K3-2</strain>
    </source>
</reference>
<keyword evidence="5 7" id="KW-1133">Transmembrane helix</keyword>
<dbReference type="PANTHER" id="PTHR30193:SF41">
    <property type="entry name" value="DIACETYLCHITOBIOSE UPTAKE SYSTEM PERMEASE PROTEIN NGCF"/>
    <property type="match status" value="1"/>
</dbReference>
<accession>A0A4Z1DZY5</accession>
<dbReference type="EMBL" id="RHPJ01000002">
    <property type="protein sequence ID" value="TGO05194.1"/>
    <property type="molecule type" value="Genomic_DNA"/>
</dbReference>
<name>A0A4Z1DZY5_9MICO</name>
<protein>
    <submittedName>
        <fullName evidence="9">N-Acetyl-D-glucosamine ABC transport system, permease protein 1</fullName>
    </submittedName>
</protein>
<dbReference type="GO" id="GO:0005886">
    <property type="term" value="C:plasma membrane"/>
    <property type="evidence" value="ECO:0007669"/>
    <property type="project" value="UniProtKB-SubCell"/>
</dbReference>
<dbReference type="CDD" id="cd06261">
    <property type="entry name" value="TM_PBP2"/>
    <property type="match status" value="1"/>
</dbReference>
<evidence type="ECO:0000313" key="10">
    <source>
        <dbReference type="Proteomes" id="UP000297318"/>
    </source>
</evidence>
<dbReference type="GO" id="GO:0055085">
    <property type="term" value="P:transmembrane transport"/>
    <property type="evidence" value="ECO:0007669"/>
    <property type="project" value="InterPro"/>
</dbReference>
<keyword evidence="2 7" id="KW-0813">Transport</keyword>
<comment type="caution">
    <text evidence="9">The sequence shown here is derived from an EMBL/GenBank/DDBJ whole genome shotgun (WGS) entry which is preliminary data.</text>
</comment>
<feature type="transmembrane region" description="Helical" evidence="7">
    <location>
        <begin position="125"/>
        <end position="144"/>
    </location>
</feature>
<dbReference type="Gene3D" id="1.10.3720.10">
    <property type="entry name" value="MetI-like"/>
    <property type="match status" value="1"/>
</dbReference>
<evidence type="ECO:0000313" key="9">
    <source>
        <dbReference type="EMBL" id="TGO05194.1"/>
    </source>
</evidence>
<dbReference type="PROSITE" id="PS50928">
    <property type="entry name" value="ABC_TM1"/>
    <property type="match status" value="1"/>
</dbReference>
<feature type="transmembrane region" description="Helical" evidence="7">
    <location>
        <begin position="279"/>
        <end position="301"/>
    </location>
</feature>
<keyword evidence="4 7" id="KW-0812">Transmembrane</keyword>
<dbReference type="PANTHER" id="PTHR30193">
    <property type="entry name" value="ABC TRANSPORTER PERMEASE PROTEIN"/>
    <property type="match status" value="1"/>
</dbReference>
<feature type="transmembrane region" description="Helical" evidence="7">
    <location>
        <begin position="164"/>
        <end position="183"/>
    </location>
</feature>
<evidence type="ECO:0000256" key="6">
    <source>
        <dbReference type="ARBA" id="ARBA00023136"/>
    </source>
</evidence>
<comment type="similarity">
    <text evidence="7">Belongs to the binding-protein-dependent transport system permease family.</text>
</comment>
<dbReference type="Pfam" id="PF00528">
    <property type="entry name" value="BPD_transp_1"/>
    <property type="match status" value="1"/>
</dbReference>
<keyword evidence="6 7" id="KW-0472">Membrane</keyword>
<evidence type="ECO:0000256" key="2">
    <source>
        <dbReference type="ARBA" id="ARBA00022448"/>
    </source>
</evidence>
<dbReference type="AlphaFoldDB" id="A0A4Z1DZY5"/>
<proteinExistence type="inferred from homology"/>
<dbReference type="InterPro" id="IPR000515">
    <property type="entry name" value="MetI-like"/>
</dbReference>
<keyword evidence="3" id="KW-1003">Cell membrane</keyword>